<evidence type="ECO:0000256" key="10">
    <source>
        <dbReference type="ARBA" id="ARBA00039496"/>
    </source>
</evidence>
<reference evidence="13" key="1">
    <citation type="submission" date="2025-08" db="UniProtKB">
        <authorList>
            <consortium name="Ensembl"/>
        </authorList>
    </citation>
    <scope>IDENTIFICATION</scope>
</reference>
<dbReference type="PANTHER" id="PTHR45879:SF4">
    <property type="entry name" value="CAMP-RESPONSIVE ELEMENT MODULATOR"/>
    <property type="match status" value="1"/>
</dbReference>
<accession>A0A670YL99</accession>
<feature type="compositionally biased region" description="Polar residues" evidence="11">
    <location>
        <begin position="11"/>
        <end position="31"/>
    </location>
</feature>
<comment type="similarity">
    <text evidence="2">Belongs to the bZIP family.</text>
</comment>
<dbReference type="PROSITE" id="PS50953">
    <property type="entry name" value="KID"/>
    <property type="match status" value="1"/>
</dbReference>
<comment type="subcellular location">
    <subcellularLocation>
        <location evidence="1">Nucleus</location>
    </subcellularLocation>
</comment>
<evidence type="ECO:0000256" key="6">
    <source>
        <dbReference type="ARBA" id="ARBA00023125"/>
    </source>
</evidence>
<dbReference type="GO" id="GO:1990589">
    <property type="term" value="C:ATF4-CREB1 transcription factor complex"/>
    <property type="evidence" value="ECO:0007669"/>
    <property type="project" value="TreeGrafter"/>
</dbReference>
<evidence type="ECO:0000256" key="4">
    <source>
        <dbReference type="ARBA" id="ARBA00022553"/>
    </source>
</evidence>
<evidence type="ECO:0000313" key="13">
    <source>
        <dbReference type="Ensembl" id="ENSPTXP00000010318.1"/>
    </source>
</evidence>
<evidence type="ECO:0000256" key="8">
    <source>
        <dbReference type="ARBA" id="ARBA00023163"/>
    </source>
</evidence>
<evidence type="ECO:0000256" key="9">
    <source>
        <dbReference type="ARBA" id="ARBA00023242"/>
    </source>
</evidence>
<evidence type="ECO:0000259" key="12">
    <source>
        <dbReference type="PROSITE" id="PS50953"/>
    </source>
</evidence>
<evidence type="ECO:0000256" key="7">
    <source>
        <dbReference type="ARBA" id="ARBA00023159"/>
    </source>
</evidence>
<feature type="region of interest" description="Disordered" evidence="11">
    <location>
        <begin position="1"/>
        <end position="31"/>
    </location>
</feature>
<keyword evidence="3" id="KW-0678">Repressor</keyword>
<evidence type="ECO:0000256" key="2">
    <source>
        <dbReference type="ARBA" id="ARBA00007163"/>
    </source>
</evidence>
<organism evidence="13 14">
    <name type="scientific">Pseudonaja textilis</name>
    <name type="common">Eastern brown snake</name>
    <dbReference type="NCBI Taxonomy" id="8673"/>
    <lineage>
        <taxon>Eukaryota</taxon>
        <taxon>Metazoa</taxon>
        <taxon>Chordata</taxon>
        <taxon>Craniata</taxon>
        <taxon>Vertebrata</taxon>
        <taxon>Euteleostomi</taxon>
        <taxon>Lepidosauria</taxon>
        <taxon>Squamata</taxon>
        <taxon>Bifurcata</taxon>
        <taxon>Unidentata</taxon>
        <taxon>Episquamata</taxon>
        <taxon>Toxicofera</taxon>
        <taxon>Serpentes</taxon>
        <taxon>Colubroidea</taxon>
        <taxon>Elapidae</taxon>
        <taxon>Hydrophiinae</taxon>
        <taxon>Pseudonaja</taxon>
    </lineage>
</organism>
<dbReference type="PANTHER" id="PTHR45879">
    <property type="entry name" value="CYCLIC AMP RESPONSE ELEMENT-BINDING PROTEIN B"/>
    <property type="match status" value="1"/>
</dbReference>
<keyword evidence="9" id="KW-0539">Nucleus</keyword>
<dbReference type="InterPro" id="IPR003102">
    <property type="entry name" value="CREB1-like_pKID"/>
</dbReference>
<dbReference type="InterPro" id="IPR001630">
    <property type="entry name" value="Leuzip_CREB"/>
</dbReference>
<dbReference type="AlphaFoldDB" id="A0A670YL99"/>
<dbReference type="PRINTS" id="PR00041">
    <property type="entry name" value="LEUZIPPRCREB"/>
</dbReference>
<evidence type="ECO:0000256" key="1">
    <source>
        <dbReference type="ARBA" id="ARBA00004123"/>
    </source>
</evidence>
<keyword evidence="14" id="KW-1185">Reference proteome</keyword>
<keyword evidence="7" id="KW-0010">Activator</keyword>
<reference evidence="13" key="2">
    <citation type="submission" date="2025-09" db="UniProtKB">
        <authorList>
            <consortium name="Ensembl"/>
        </authorList>
    </citation>
    <scope>IDENTIFICATION</scope>
</reference>
<dbReference type="Proteomes" id="UP000472273">
    <property type="component" value="Unplaced"/>
</dbReference>
<evidence type="ECO:0000256" key="5">
    <source>
        <dbReference type="ARBA" id="ARBA00023015"/>
    </source>
</evidence>
<dbReference type="GeneTree" id="ENSGT00940000156952"/>
<feature type="domain" description="KID" evidence="12">
    <location>
        <begin position="38"/>
        <end position="97"/>
    </location>
</feature>
<evidence type="ECO:0000313" key="14">
    <source>
        <dbReference type="Proteomes" id="UP000472273"/>
    </source>
</evidence>
<dbReference type="GO" id="GO:0000981">
    <property type="term" value="F:DNA-binding transcription factor activity, RNA polymerase II-specific"/>
    <property type="evidence" value="ECO:0007669"/>
    <property type="project" value="TreeGrafter"/>
</dbReference>
<proteinExistence type="inferred from homology"/>
<keyword evidence="8" id="KW-0804">Transcription</keyword>
<dbReference type="Ensembl" id="ENSPTXT00000010666.1">
    <property type="protein sequence ID" value="ENSPTXP00000010318.1"/>
    <property type="gene ID" value="ENSPTXG00000007322.1"/>
</dbReference>
<keyword evidence="4" id="KW-0597">Phosphoprotein</keyword>
<evidence type="ECO:0000256" key="3">
    <source>
        <dbReference type="ARBA" id="ARBA00022491"/>
    </source>
</evidence>
<keyword evidence="5" id="KW-0805">Transcription regulation</keyword>
<evidence type="ECO:0000256" key="11">
    <source>
        <dbReference type="SAM" id="MobiDB-lite"/>
    </source>
</evidence>
<protein>
    <recommendedName>
        <fullName evidence="10">cAMP-responsive element modulator</fullName>
    </recommendedName>
</protein>
<dbReference type="Pfam" id="PF02173">
    <property type="entry name" value="pKID"/>
    <property type="match status" value="1"/>
</dbReference>
<keyword evidence="6" id="KW-0238">DNA-binding</keyword>
<sequence>MTMETVEPQDGSATDSVTESDSANLQSQIGQNQISTIAQVAPATNADESTDSEVVIDSQKRREILSRRPSYRKILNELSSDAPGVAKIEEGKPEEEGAPSGIPAMAVPTSLYQTSTGQYSRSSVILGYLFNLLFLKGKFVILKNNKIK</sequence>
<name>A0A670YL99_PSETE</name>
<dbReference type="GO" id="GO:0000978">
    <property type="term" value="F:RNA polymerase II cis-regulatory region sequence-specific DNA binding"/>
    <property type="evidence" value="ECO:0007669"/>
    <property type="project" value="TreeGrafter"/>
</dbReference>